<dbReference type="Proteomes" id="UP000269396">
    <property type="component" value="Unassembled WGS sequence"/>
</dbReference>
<reference evidence="1 2" key="1">
    <citation type="submission" date="2018-11" db="EMBL/GenBank/DDBJ databases">
        <authorList>
            <consortium name="Pathogen Informatics"/>
        </authorList>
    </citation>
    <scope>NUCLEOTIDE SEQUENCE [LARGE SCALE GENOMIC DNA]</scope>
    <source>
        <strain>Denwood</strain>
        <strain evidence="2">Zambia</strain>
    </source>
</reference>
<gene>
    <name evidence="1" type="ORF">SMTD_LOCUS16089</name>
</gene>
<evidence type="ECO:0000313" key="1">
    <source>
        <dbReference type="EMBL" id="VDP70363.1"/>
    </source>
</evidence>
<protein>
    <submittedName>
        <fullName evidence="1">Uncharacterized protein</fullName>
    </submittedName>
</protein>
<name>A0A183PP03_9TREM</name>
<dbReference type="STRING" id="31246.A0A183PP03"/>
<proteinExistence type="predicted"/>
<dbReference type="EMBL" id="UZAL01036712">
    <property type="protein sequence ID" value="VDP70363.1"/>
    <property type="molecule type" value="Genomic_DNA"/>
</dbReference>
<organism evidence="1 2">
    <name type="scientific">Schistosoma mattheei</name>
    <dbReference type="NCBI Taxonomy" id="31246"/>
    <lineage>
        <taxon>Eukaryota</taxon>
        <taxon>Metazoa</taxon>
        <taxon>Spiralia</taxon>
        <taxon>Lophotrochozoa</taxon>
        <taxon>Platyhelminthes</taxon>
        <taxon>Trematoda</taxon>
        <taxon>Digenea</taxon>
        <taxon>Strigeidida</taxon>
        <taxon>Schistosomatoidea</taxon>
        <taxon>Schistosomatidae</taxon>
        <taxon>Schistosoma</taxon>
    </lineage>
</organism>
<dbReference type="AlphaFoldDB" id="A0A183PP03"/>
<sequence>MSTQVCNGKCTAASTSHVTGFAFHKHSERNEDSHTLPISNTSSRPFQHEVKSHGSGCFGVIIPSVSSQNCGQSSKMNNHRCSCDTDNLIPNTLEKSLTETPLKVDSSYESNNMNEDGSGYDGGNSGGTRGLLAVSPSGVSLTRRRSRRGAVSGEVYTEEDAASYVKKVIVSHSMSFLYKAPHLNIISLISAYNWSILSHFSALFCHLVTSLCIITTLNCLNLNVLSSIFILNSFTD</sequence>
<accession>A0A183PP03</accession>
<keyword evidence="2" id="KW-1185">Reference proteome</keyword>
<evidence type="ECO:0000313" key="2">
    <source>
        <dbReference type="Proteomes" id="UP000269396"/>
    </source>
</evidence>